<protein>
    <submittedName>
        <fullName evidence="2">Uncharacterized protein</fullName>
    </submittedName>
</protein>
<dbReference type="EMBL" id="VRMN01000001">
    <property type="protein sequence ID" value="KAA8498052.1"/>
    <property type="molecule type" value="Genomic_DNA"/>
</dbReference>
<feature type="compositionally biased region" description="Basic and acidic residues" evidence="1">
    <location>
        <begin position="1145"/>
        <end position="1172"/>
    </location>
</feature>
<dbReference type="Proteomes" id="UP000324585">
    <property type="component" value="Unassembled WGS sequence"/>
</dbReference>
<proteinExistence type="predicted"/>
<sequence length="1296" mass="144245">MASLRTRIVDYLRVTGPITVSKLEKRFPVPVGLTSLVEWMSGMPTTFIQKAHPQVNTELIVELGPDAEDDDIRKLRRFRSGRTASLPLENQIASSNIMLVQSEPHARLAALHLRLARMISVRVEEGADGRPSVVVIASLLAFHGGQFPIEHVFFFDVRSEQPRVQESILDVLKGVFHDLASSRMVIVNEGIRDMKLLQSLLGGSKVVDTIDTLALFSGLATQDGKLRESLGLQPSLRALLRHFGILEEAYDTDRYTKAFWDQRPFRPNMVKLGSYRVCHLFRLAYTIMASMSAAESSNLWTAFSRLGRVHELLNSYAQTSLLRGSDDSSTLHAMQQEVNKVYALTFTEDGGPEYGHLENAREEIPRPGKQSSENDDVRRVAMLAPIMILLPERVSAIIRKWAEASPTHGAWVTDLILLPNTVVLQGSDGTTTRFTCSDEDKNACNLVERAREYIQSESADWKLSPNSVSSTSGVVYSHERSGHLVSFQSSAILATCSQSSAYAVFQLQLPPDAHVPLAPLIMDILLGLSEPREGYRRATKSLVVLFGAKRTGKSTLLRQAISSVQKSSQQRGRVPLRTLFLDTDGMWAYDESMLSQGTGGPRRIVSRSEDKHQPLDRSAILMAVDRVRPDWLIVQELDALTGEEVEAIGELLQRGMPCLIGVCAASLTALMDAECFRALSTVLDWRRIPGGAMGFTVVELLGALKEWPIRIFKTDAVTFDLHNEDCFELRGWSQDTSMRSRNAVARFSYDFDSLLASPLALNKSHDISDELQPTMEALLAEDVIPWRCLNDELFESLCDRGVRLRTKSGSKSSADSEEGQDSAAIGDLRSDQAAFPSSILEERDPTKFWDVEYGEVDGFEQSPGIGSSELPDSAMVMAALENGGVLGDFLEQGSLIPIEQEDPTSLYLVGTKEEDLWPSYTESEEELLRALRLEVDTLEFQKPEYQLASLKLIKTKLPRSLESQSADNVSASVRIDRESLKRKLLLGPELMPSTAPDFTDELVQWQDAGITRQVLDDDAEADQEGAFLDSALTALDTDDDDEGGSSDDPESVPTVTVRSRRADEAARLLTFQQLDLLEIEDSESDSDDSLFDSSSPWSTEWVFLSDNEEDQEEDQEEEVRPTMQEGTFRIELNDAEGLSSAQQREWSEPGSEKNPWEEVSNQDDRDVTKTESEGNSESWEWAEKLENEAAEDDLPFKARQDEGFDVGGFDLGPSLSRRPGTSRLPGSETKADGDLPARESEAQPSPQKPRRLSGRPRQNLDFDEVRKFATLDDDDLSEPRELRKTDEESSPAKPSE</sequence>
<comment type="caution">
    <text evidence="2">The sequence shown here is derived from an EMBL/GenBank/DDBJ whole genome shotgun (WGS) entry which is preliminary data.</text>
</comment>
<keyword evidence="3" id="KW-1185">Reference proteome</keyword>
<evidence type="ECO:0000313" key="2">
    <source>
        <dbReference type="EMBL" id="KAA8498052.1"/>
    </source>
</evidence>
<feature type="compositionally biased region" description="Basic and acidic residues" evidence="1">
    <location>
        <begin position="1258"/>
        <end position="1270"/>
    </location>
</feature>
<reference evidence="3" key="1">
    <citation type="journal article" date="2019" name="Nat. Commun.">
        <title>Expansion of phycobilisome linker gene families in mesophilic red algae.</title>
        <authorList>
            <person name="Lee J."/>
            <person name="Kim D."/>
            <person name="Bhattacharya D."/>
            <person name="Yoon H.S."/>
        </authorList>
    </citation>
    <scope>NUCLEOTIDE SEQUENCE [LARGE SCALE GENOMIC DNA]</scope>
    <source>
        <strain evidence="3">CCMP 1328</strain>
    </source>
</reference>
<organism evidence="2 3">
    <name type="scientific">Porphyridium purpureum</name>
    <name type="common">Red alga</name>
    <name type="synonym">Porphyridium cruentum</name>
    <dbReference type="NCBI Taxonomy" id="35688"/>
    <lineage>
        <taxon>Eukaryota</taxon>
        <taxon>Rhodophyta</taxon>
        <taxon>Bangiophyceae</taxon>
        <taxon>Porphyridiales</taxon>
        <taxon>Porphyridiaceae</taxon>
        <taxon>Porphyridium</taxon>
    </lineage>
</organism>
<accession>A0A5J4Z4G9</accession>
<feature type="region of interest" description="Disordered" evidence="1">
    <location>
        <begin position="1080"/>
        <end position="1296"/>
    </location>
</feature>
<feature type="region of interest" description="Disordered" evidence="1">
    <location>
        <begin position="1035"/>
        <end position="1059"/>
    </location>
</feature>
<feature type="region of interest" description="Disordered" evidence="1">
    <location>
        <begin position="807"/>
        <end position="827"/>
    </location>
</feature>
<feature type="compositionally biased region" description="Basic and acidic residues" evidence="1">
    <location>
        <begin position="1277"/>
        <end position="1287"/>
    </location>
</feature>
<feature type="compositionally biased region" description="Acidic residues" evidence="1">
    <location>
        <begin position="1080"/>
        <end position="1090"/>
    </location>
</feature>
<evidence type="ECO:0000313" key="3">
    <source>
        <dbReference type="Proteomes" id="UP000324585"/>
    </source>
</evidence>
<feature type="compositionally biased region" description="Basic and acidic residues" evidence="1">
    <location>
        <begin position="1229"/>
        <end position="1241"/>
    </location>
</feature>
<evidence type="ECO:0000256" key="1">
    <source>
        <dbReference type="SAM" id="MobiDB-lite"/>
    </source>
</evidence>
<name>A0A5J4Z4G9_PORPP</name>
<gene>
    <name evidence="2" type="ORF">FVE85_5637</name>
</gene>
<feature type="compositionally biased region" description="Acidic residues" evidence="1">
    <location>
        <begin position="1106"/>
        <end position="1117"/>
    </location>
</feature>
<feature type="compositionally biased region" description="Acidic residues" evidence="1">
    <location>
        <begin position="1036"/>
        <end position="1050"/>
    </location>
</feature>